<accession>A0AAV6ZKJ1</accession>
<evidence type="ECO:0000313" key="3">
    <source>
        <dbReference type="Proteomes" id="UP000824782"/>
    </source>
</evidence>
<dbReference type="EMBL" id="WNYA01000348">
    <property type="protein sequence ID" value="KAG8548688.1"/>
    <property type="molecule type" value="Genomic_DNA"/>
</dbReference>
<feature type="compositionally biased region" description="Low complexity" evidence="1">
    <location>
        <begin position="36"/>
        <end position="45"/>
    </location>
</feature>
<dbReference type="Proteomes" id="UP000824782">
    <property type="component" value="Unassembled WGS sequence"/>
</dbReference>
<sequence length="80" mass="9164">MGLEGFPFYFIHYLQFKDKKRKKQRKEKKSLHEGSHSLSISSSSMSLAEAGEDRITALDNSLELHTRGLFLQMAWPPPAL</sequence>
<evidence type="ECO:0000313" key="2">
    <source>
        <dbReference type="EMBL" id="KAG8548688.1"/>
    </source>
</evidence>
<gene>
    <name evidence="2" type="ORF">GDO81_024537</name>
</gene>
<keyword evidence="3" id="KW-1185">Reference proteome</keyword>
<proteinExistence type="predicted"/>
<feature type="compositionally biased region" description="Basic residues" evidence="1">
    <location>
        <begin position="19"/>
        <end position="29"/>
    </location>
</feature>
<dbReference type="AlphaFoldDB" id="A0AAV6ZKJ1"/>
<name>A0AAV6ZKJ1_ENGPU</name>
<protein>
    <submittedName>
        <fullName evidence="2">Uncharacterized protein</fullName>
    </submittedName>
</protein>
<evidence type="ECO:0000256" key="1">
    <source>
        <dbReference type="SAM" id="MobiDB-lite"/>
    </source>
</evidence>
<feature type="region of interest" description="Disordered" evidence="1">
    <location>
        <begin position="19"/>
        <end position="45"/>
    </location>
</feature>
<comment type="caution">
    <text evidence="2">The sequence shown here is derived from an EMBL/GenBank/DDBJ whole genome shotgun (WGS) entry which is preliminary data.</text>
</comment>
<reference evidence="2" key="1">
    <citation type="thesis" date="2020" institute="ProQuest LLC" country="789 East Eisenhower Parkway, Ann Arbor, MI, USA">
        <title>Comparative Genomics and Chromosome Evolution.</title>
        <authorList>
            <person name="Mudd A.B."/>
        </authorList>
    </citation>
    <scope>NUCLEOTIDE SEQUENCE</scope>
    <source>
        <strain evidence="2">237g6f4</strain>
        <tissue evidence="2">Blood</tissue>
    </source>
</reference>
<organism evidence="2 3">
    <name type="scientific">Engystomops pustulosus</name>
    <name type="common">Tungara frog</name>
    <name type="synonym">Physalaemus pustulosus</name>
    <dbReference type="NCBI Taxonomy" id="76066"/>
    <lineage>
        <taxon>Eukaryota</taxon>
        <taxon>Metazoa</taxon>
        <taxon>Chordata</taxon>
        <taxon>Craniata</taxon>
        <taxon>Vertebrata</taxon>
        <taxon>Euteleostomi</taxon>
        <taxon>Amphibia</taxon>
        <taxon>Batrachia</taxon>
        <taxon>Anura</taxon>
        <taxon>Neobatrachia</taxon>
        <taxon>Hyloidea</taxon>
        <taxon>Leptodactylidae</taxon>
        <taxon>Leiuperinae</taxon>
        <taxon>Engystomops</taxon>
    </lineage>
</organism>